<dbReference type="AlphaFoldDB" id="A0A166UZU6"/>
<dbReference type="PANTHER" id="PTHR48097:SF9">
    <property type="entry name" value="L-THREONINE ALDOLASE"/>
    <property type="match status" value="1"/>
</dbReference>
<dbReference type="GO" id="GO:0008732">
    <property type="term" value="F:L-allo-threonine aldolase activity"/>
    <property type="evidence" value="ECO:0007669"/>
    <property type="project" value="TreeGrafter"/>
</dbReference>
<dbReference type="InterPro" id="IPR015422">
    <property type="entry name" value="PyrdxlP-dep_Trfase_small"/>
</dbReference>
<dbReference type="InterPro" id="IPR023603">
    <property type="entry name" value="Low_specificity_L-TA-like"/>
</dbReference>
<dbReference type="OrthoDB" id="10261951at2759"/>
<dbReference type="EMBL" id="KV417486">
    <property type="protein sequence ID" value="KZP32203.1"/>
    <property type="molecule type" value="Genomic_DNA"/>
</dbReference>
<proteinExistence type="inferred from homology"/>
<dbReference type="FunFam" id="3.40.640.10:FF:000030">
    <property type="entry name" value="Low-specificity L-threonine aldolase"/>
    <property type="match status" value="1"/>
</dbReference>
<name>A0A166UZU6_9AGAM</name>
<keyword evidence="3" id="KW-0663">Pyridoxal phosphate</keyword>
<comment type="cofactor">
    <cofactor evidence="1">
        <name>pyridoxal 5'-phosphate</name>
        <dbReference type="ChEBI" id="CHEBI:597326"/>
    </cofactor>
</comment>
<sequence length="415" mass="44714">MVPPNDATTELQAAQARIAAQIKVDVLTPTQAADNMKHINDVARSFISDTITVPDKSMYEYALQASLGDDVYAEPSTTALEAHVARITGKEAAIFMPSGTMSNQIALRTHLLQPPYSILVDVRAHINKYEAGGTAFHSGASSITVLPENWHHLTLADVKREVILSDDVHFCPTKIIALENTLNGTIMPQSEVCAISEYAHANGLMMHLDGARIWHVASITGTPLDELCAPFDSASLCFSKGLGAPIGSMLVGTKAFVKRARSFRKLFGGGMRQTGVMAGCAAYALTHNFPLLPRVHELAKRLEKGLEDLGAEIKSRAETCMIFYDPSPLGLEYTEIAERGSQLANPLTLGGSRVVVHIQTSDGAVDDFLALIRTLAEEKEKAGFKRLANGTNTDAPVGQGAYQDPYVRKAVKADA</sequence>
<dbReference type="InterPro" id="IPR015421">
    <property type="entry name" value="PyrdxlP-dep_Trfase_major"/>
</dbReference>
<dbReference type="GO" id="GO:0006567">
    <property type="term" value="P:L-threonine catabolic process"/>
    <property type="evidence" value="ECO:0007669"/>
    <property type="project" value="TreeGrafter"/>
</dbReference>
<evidence type="ECO:0000256" key="5">
    <source>
        <dbReference type="PIRSR" id="PIRSR017617-1"/>
    </source>
</evidence>
<keyword evidence="8" id="KW-1185">Reference proteome</keyword>
<dbReference type="SUPFAM" id="SSF53383">
    <property type="entry name" value="PLP-dependent transferases"/>
    <property type="match status" value="1"/>
</dbReference>
<dbReference type="NCBIfam" id="NF041359">
    <property type="entry name" value="GntG_guanitoxin"/>
    <property type="match status" value="1"/>
</dbReference>
<evidence type="ECO:0000259" key="6">
    <source>
        <dbReference type="Pfam" id="PF01212"/>
    </source>
</evidence>
<keyword evidence="4" id="KW-0456">Lyase</keyword>
<dbReference type="InterPro" id="IPR001597">
    <property type="entry name" value="ArAA_b-elim_lyase/Thr_aldolase"/>
</dbReference>
<evidence type="ECO:0000256" key="1">
    <source>
        <dbReference type="ARBA" id="ARBA00001933"/>
    </source>
</evidence>
<dbReference type="GO" id="GO:0005829">
    <property type="term" value="C:cytosol"/>
    <property type="evidence" value="ECO:0007669"/>
    <property type="project" value="TreeGrafter"/>
</dbReference>
<evidence type="ECO:0000256" key="3">
    <source>
        <dbReference type="ARBA" id="ARBA00022898"/>
    </source>
</evidence>
<dbReference type="GO" id="GO:0006545">
    <property type="term" value="P:glycine biosynthetic process"/>
    <property type="evidence" value="ECO:0007669"/>
    <property type="project" value="TreeGrafter"/>
</dbReference>
<gene>
    <name evidence="7" type="ORF">FIBSPDRAFT_848572</name>
</gene>
<accession>A0A166UZU6</accession>
<evidence type="ECO:0000313" key="7">
    <source>
        <dbReference type="EMBL" id="KZP32203.1"/>
    </source>
</evidence>
<dbReference type="Gene3D" id="3.40.640.10">
    <property type="entry name" value="Type I PLP-dependent aspartate aminotransferase-like (Major domain)"/>
    <property type="match status" value="1"/>
</dbReference>
<dbReference type="STRING" id="436010.A0A166UZU6"/>
<dbReference type="Pfam" id="PF01212">
    <property type="entry name" value="Beta_elim_lyase"/>
    <property type="match status" value="1"/>
</dbReference>
<dbReference type="Gene3D" id="3.90.1150.10">
    <property type="entry name" value="Aspartate Aminotransferase, domain 1"/>
    <property type="match status" value="1"/>
</dbReference>
<feature type="domain" description="Aromatic amino acid beta-eliminating lyase/threonine aldolase" evidence="6">
    <location>
        <begin position="46"/>
        <end position="323"/>
    </location>
</feature>
<evidence type="ECO:0000256" key="4">
    <source>
        <dbReference type="ARBA" id="ARBA00023239"/>
    </source>
</evidence>
<feature type="modified residue" description="N6-(pyridoxal phosphate)lysine" evidence="5">
    <location>
        <position position="240"/>
    </location>
</feature>
<evidence type="ECO:0000256" key="2">
    <source>
        <dbReference type="ARBA" id="ARBA00006966"/>
    </source>
</evidence>
<dbReference type="InterPro" id="IPR015424">
    <property type="entry name" value="PyrdxlP-dep_Trfase"/>
</dbReference>
<evidence type="ECO:0000313" key="8">
    <source>
        <dbReference type="Proteomes" id="UP000076532"/>
    </source>
</evidence>
<comment type="similarity">
    <text evidence="2">Belongs to the threonine aldolase family.</text>
</comment>
<organism evidence="7 8">
    <name type="scientific">Athelia psychrophila</name>
    <dbReference type="NCBI Taxonomy" id="1759441"/>
    <lineage>
        <taxon>Eukaryota</taxon>
        <taxon>Fungi</taxon>
        <taxon>Dikarya</taxon>
        <taxon>Basidiomycota</taxon>
        <taxon>Agaricomycotina</taxon>
        <taxon>Agaricomycetes</taxon>
        <taxon>Agaricomycetidae</taxon>
        <taxon>Atheliales</taxon>
        <taxon>Atheliaceae</taxon>
        <taxon>Athelia</taxon>
    </lineage>
</organism>
<protein>
    <submittedName>
        <fullName evidence="7">Threonine aldolase</fullName>
    </submittedName>
</protein>
<reference evidence="7 8" key="1">
    <citation type="journal article" date="2016" name="Mol. Biol. Evol.">
        <title>Comparative Genomics of Early-Diverging Mushroom-Forming Fungi Provides Insights into the Origins of Lignocellulose Decay Capabilities.</title>
        <authorList>
            <person name="Nagy L.G."/>
            <person name="Riley R."/>
            <person name="Tritt A."/>
            <person name="Adam C."/>
            <person name="Daum C."/>
            <person name="Floudas D."/>
            <person name="Sun H."/>
            <person name="Yadav J.S."/>
            <person name="Pangilinan J."/>
            <person name="Larsson K.H."/>
            <person name="Matsuura K."/>
            <person name="Barry K."/>
            <person name="Labutti K."/>
            <person name="Kuo R."/>
            <person name="Ohm R.A."/>
            <person name="Bhattacharya S.S."/>
            <person name="Shirouzu T."/>
            <person name="Yoshinaga Y."/>
            <person name="Martin F.M."/>
            <person name="Grigoriev I.V."/>
            <person name="Hibbett D.S."/>
        </authorList>
    </citation>
    <scope>NUCLEOTIDE SEQUENCE [LARGE SCALE GENOMIC DNA]</scope>
    <source>
        <strain evidence="7 8">CBS 109695</strain>
    </source>
</reference>
<dbReference type="PIRSF" id="PIRSF017617">
    <property type="entry name" value="Thr_aldolase"/>
    <property type="match status" value="1"/>
</dbReference>
<dbReference type="Proteomes" id="UP000076532">
    <property type="component" value="Unassembled WGS sequence"/>
</dbReference>
<dbReference type="PANTHER" id="PTHR48097">
    <property type="entry name" value="L-THREONINE ALDOLASE-RELATED"/>
    <property type="match status" value="1"/>
</dbReference>